<feature type="transmembrane region" description="Helical" evidence="12">
    <location>
        <begin position="563"/>
        <end position="583"/>
    </location>
</feature>
<keyword evidence="8" id="KW-0443">Lipid metabolism</keyword>
<proteinExistence type="inferred from homology"/>
<dbReference type="GO" id="GO:0008374">
    <property type="term" value="F:O-acyltransferase activity"/>
    <property type="evidence" value="ECO:0000318"/>
    <property type="project" value="GO_Central"/>
</dbReference>
<feature type="compositionally biased region" description="Basic and acidic residues" evidence="11">
    <location>
        <begin position="57"/>
        <end position="74"/>
    </location>
</feature>
<feature type="transmembrane region" description="Helical" evidence="12">
    <location>
        <begin position="142"/>
        <end position="163"/>
    </location>
</feature>
<evidence type="ECO:0000256" key="2">
    <source>
        <dbReference type="ARBA" id="ARBA00005420"/>
    </source>
</evidence>
<dbReference type="CDD" id="cd07987">
    <property type="entry name" value="LPLAT_MGAT-like"/>
    <property type="match status" value="1"/>
</dbReference>
<protein>
    <recommendedName>
        <fullName evidence="15">Acyltransferase</fullName>
    </recommendedName>
</protein>
<keyword evidence="7 12" id="KW-1133">Transmembrane helix</keyword>
<evidence type="ECO:0000256" key="1">
    <source>
        <dbReference type="ARBA" id="ARBA00004477"/>
    </source>
</evidence>
<feature type="transmembrane region" description="Helical" evidence="12">
    <location>
        <begin position="589"/>
        <end position="606"/>
    </location>
</feature>
<dbReference type="GO" id="GO:0004144">
    <property type="term" value="F:diacylglycerol O-acyltransferase activity"/>
    <property type="evidence" value="ECO:0007669"/>
    <property type="project" value="UniProtKB-ARBA"/>
</dbReference>
<dbReference type="Proteomes" id="UP000054558">
    <property type="component" value="Unassembled WGS sequence"/>
</dbReference>
<evidence type="ECO:0000256" key="12">
    <source>
        <dbReference type="SAM" id="Phobius"/>
    </source>
</evidence>
<dbReference type="OrthoDB" id="264532at2759"/>
<dbReference type="Pfam" id="PF03982">
    <property type="entry name" value="DAGAT"/>
    <property type="match status" value="1"/>
</dbReference>
<evidence type="ECO:0000313" key="14">
    <source>
        <dbReference type="Proteomes" id="UP000054558"/>
    </source>
</evidence>
<evidence type="ECO:0000256" key="3">
    <source>
        <dbReference type="ARBA" id="ARBA00022516"/>
    </source>
</evidence>
<dbReference type="AlphaFoldDB" id="A0A1Y1IHZ6"/>
<dbReference type="PANTHER" id="PTHR12317">
    <property type="entry name" value="DIACYLGLYCEROL O-ACYLTRANSFERASE"/>
    <property type="match status" value="1"/>
</dbReference>
<dbReference type="GO" id="GO:0006629">
    <property type="term" value="P:lipid metabolic process"/>
    <property type="evidence" value="ECO:0000318"/>
    <property type="project" value="GO_Central"/>
</dbReference>
<evidence type="ECO:0000256" key="7">
    <source>
        <dbReference type="ARBA" id="ARBA00022989"/>
    </source>
</evidence>
<name>A0A1Y1IHZ6_KLENI</name>
<comment type="subcellular location">
    <subcellularLocation>
        <location evidence="1">Endoplasmic reticulum membrane</location>
        <topology evidence="1">Multi-pass membrane protein</topology>
    </subcellularLocation>
</comment>
<evidence type="ECO:0000256" key="10">
    <source>
        <dbReference type="ARBA" id="ARBA00023315"/>
    </source>
</evidence>
<feature type="compositionally biased region" description="Polar residues" evidence="11">
    <location>
        <begin position="103"/>
        <end position="112"/>
    </location>
</feature>
<evidence type="ECO:0000256" key="6">
    <source>
        <dbReference type="ARBA" id="ARBA00022824"/>
    </source>
</evidence>
<keyword evidence="14" id="KW-1185">Reference proteome</keyword>
<gene>
    <name evidence="13" type="ORF">KFL_006370090</name>
</gene>
<feature type="transmembrane region" description="Helical" evidence="12">
    <location>
        <begin position="215"/>
        <end position="235"/>
    </location>
</feature>
<evidence type="ECO:0000256" key="4">
    <source>
        <dbReference type="ARBA" id="ARBA00022679"/>
    </source>
</evidence>
<evidence type="ECO:0000256" key="8">
    <source>
        <dbReference type="ARBA" id="ARBA00023098"/>
    </source>
</evidence>
<evidence type="ECO:0000256" key="9">
    <source>
        <dbReference type="ARBA" id="ARBA00023136"/>
    </source>
</evidence>
<feature type="transmembrane region" description="Helical" evidence="12">
    <location>
        <begin position="371"/>
        <end position="404"/>
    </location>
</feature>
<evidence type="ECO:0008006" key="15">
    <source>
        <dbReference type="Google" id="ProtNLM"/>
    </source>
</evidence>
<evidence type="ECO:0000256" key="5">
    <source>
        <dbReference type="ARBA" id="ARBA00022692"/>
    </source>
</evidence>
<dbReference type="PANTHER" id="PTHR12317:SF34">
    <property type="entry name" value="ACYLTRANSFERASE"/>
    <property type="match status" value="1"/>
</dbReference>
<organism evidence="13 14">
    <name type="scientific">Klebsormidium nitens</name>
    <name type="common">Green alga</name>
    <name type="synonym">Ulothrix nitens</name>
    <dbReference type="NCBI Taxonomy" id="105231"/>
    <lineage>
        <taxon>Eukaryota</taxon>
        <taxon>Viridiplantae</taxon>
        <taxon>Streptophyta</taxon>
        <taxon>Klebsormidiophyceae</taxon>
        <taxon>Klebsormidiales</taxon>
        <taxon>Klebsormidiaceae</taxon>
        <taxon>Klebsormidium</taxon>
    </lineage>
</organism>
<feature type="transmembrane region" description="Helical" evidence="12">
    <location>
        <begin position="175"/>
        <end position="194"/>
    </location>
</feature>
<evidence type="ECO:0000256" key="11">
    <source>
        <dbReference type="SAM" id="MobiDB-lite"/>
    </source>
</evidence>
<keyword evidence="6" id="KW-0256">Endoplasmic reticulum</keyword>
<comment type="similarity">
    <text evidence="2">Belongs to the diacylglycerol acyltransferase family.</text>
</comment>
<evidence type="ECO:0000313" key="13">
    <source>
        <dbReference type="EMBL" id="GAQ90424.1"/>
    </source>
</evidence>
<feature type="transmembrane region" description="Helical" evidence="12">
    <location>
        <begin position="306"/>
        <end position="327"/>
    </location>
</feature>
<dbReference type="GO" id="GO:0005789">
    <property type="term" value="C:endoplasmic reticulum membrane"/>
    <property type="evidence" value="ECO:0007669"/>
    <property type="project" value="UniProtKB-SubCell"/>
</dbReference>
<keyword evidence="9 12" id="KW-0472">Membrane</keyword>
<feature type="transmembrane region" description="Helical" evidence="12">
    <location>
        <begin position="424"/>
        <end position="442"/>
    </location>
</feature>
<dbReference type="GO" id="GO:0019432">
    <property type="term" value="P:triglyceride biosynthetic process"/>
    <property type="evidence" value="ECO:0007669"/>
    <property type="project" value="UniProtKB-ARBA"/>
</dbReference>
<keyword evidence="3" id="KW-0444">Lipid biosynthesis</keyword>
<dbReference type="OMA" id="YFPYGRA"/>
<dbReference type="STRING" id="105231.A0A1Y1IHZ6"/>
<reference evidence="13 14" key="1">
    <citation type="journal article" date="2014" name="Nat. Commun.">
        <title>Klebsormidium flaccidum genome reveals primary factors for plant terrestrial adaptation.</title>
        <authorList>
            <person name="Hori K."/>
            <person name="Maruyama F."/>
            <person name="Fujisawa T."/>
            <person name="Togashi T."/>
            <person name="Yamamoto N."/>
            <person name="Seo M."/>
            <person name="Sato S."/>
            <person name="Yamada T."/>
            <person name="Mori H."/>
            <person name="Tajima N."/>
            <person name="Moriyama T."/>
            <person name="Ikeuchi M."/>
            <person name="Watanabe M."/>
            <person name="Wada H."/>
            <person name="Kobayashi K."/>
            <person name="Saito M."/>
            <person name="Masuda T."/>
            <person name="Sasaki-Sekimoto Y."/>
            <person name="Mashiguchi K."/>
            <person name="Awai K."/>
            <person name="Shimojima M."/>
            <person name="Masuda S."/>
            <person name="Iwai M."/>
            <person name="Nobusawa T."/>
            <person name="Narise T."/>
            <person name="Kondo S."/>
            <person name="Saito H."/>
            <person name="Sato R."/>
            <person name="Murakawa M."/>
            <person name="Ihara Y."/>
            <person name="Oshima-Yamada Y."/>
            <person name="Ohtaka K."/>
            <person name="Satoh M."/>
            <person name="Sonobe K."/>
            <person name="Ishii M."/>
            <person name="Ohtani R."/>
            <person name="Kanamori-Sato M."/>
            <person name="Honoki R."/>
            <person name="Miyazaki D."/>
            <person name="Mochizuki H."/>
            <person name="Umetsu J."/>
            <person name="Higashi K."/>
            <person name="Shibata D."/>
            <person name="Kamiya Y."/>
            <person name="Sato N."/>
            <person name="Nakamura Y."/>
            <person name="Tabata S."/>
            <person name="Ida S."/>
            <person name="Kurokawa K."/>
            <person name="Ohta H."/>
        </authorList>
    </citation>
    <scope>NUCLEOTIDE SEQUENCE [LARGE SCALE GENOMIC DNA]</scope>
    <source>
        <strain evidence="13 14">NIES-2285</strain>
    </source>
</reference>
<keyword evidence="10" id="KW-0012">Acyltransferase</keyword>
<accession>A0A1Y1IHZ6</accession>
<sequence length="888" mass="96820">MDVVTDPVLSRRRQARLARRRQAATWGSWPGDSGEYWLINPHTHGASTRQFHRKNKASREEALEKVPRRQRDQLSRSTSEQECLGAAAKGGVSAGNSKEPDLTRQQQESHNASLPGEGLSSAAGAFRRISTPQAADTLAHRLLRCLLVWGSVVAVFALLWAQGGAYLGRREKQPWSALAGAGAVLAVPLSYTLGGALHFPRSWHAWQPFQGGPSFVLLQAATWFFWAWALAPFVMPLGVEHPSKACGSQGRSQVVPDLPTVHLAFSALACALAQLATSVSLHVYVPHSPIWPPQLRRRCYRALMSINISLATLLCAVAAVCDIWFHGPPLSRLPSSKHVLVAVAGFASLAVIGPSTYGLGGSLRYRNTWSFWQPFVGGLSFVVIQALAWAMFAAALAAFLLAAYCATALTGSRLGNGLLASAGFGGLASEVLMAASLLCYVAPQPVKKLKGSQGKLMRLDTVIEQEVSAAAPVAQTPVTVNSDKTLGTETAVFRLSDGTTMAVEAPSEELTSALCTPLLPPSTGHLEAIALPAHWLAQQALNKSSPPRPLALAAQSVWGQFKVWAVLALFYCNHLFSIAVISLSLLLGWRYLAGLAIAVLLYLPTYRGSPHTTGRRTWNAARDKLAAVLEEVAIRHWGGLRLVRTSKVPLDASQSYVFGYHPHGLFPVTAAWFQYTSAWRQLFPGIRPVSLAATAIFMAPLLRDLMLWAGNREVSRRGFQNALSQERAVVICPGGQSELCLHQPRYRRKFVLCARKKGFIRLAMQNGAALVPVFCFGESFNMHNLFDWPAIQRWTYRKLGFPVPFLPVGLWGVLPVPEKDAVSIVVGEPIPTRPPQAEAALAQDGWANPTEEDVEAMRVRYFQAVADLFHAHKAKHGYADFQLELRQN</sequence>
<dbReference type="EMBL" id="DF237586">
    <property type="protein sequence ID" value="GAQ90424.1"/>
    <property type="molecule type" value="Genomic_DNA"/>
</dbReference>
<feature type="region of interest" description="Disordered" evidence="11">
    <location>
        <begin position="46"/>
        <end position="117"/>
    </location>
</feature>
<feature type="transmembrane region" description="Helical" evidence="12">
    <location>
        <begin position="339"/>
        <end position="359"/>
    </location>
</feature>
<dbReference type="InterPro" id="IPR007130">
    <property type="entry name" value="DAGAT"/>
</dbReference>
<keyword evidence="4" id="KW-0808">Transferase</keyword>
<keyword evidence="5 12" id="KW-0812">Transmembrane</keyword>